<dbReference type="EMBL" id="OIVN01001067">
    <property type="protein sequence ID" value="SPC89417.1"/>
    <property type="molecule type" value="Genomic_DNA"/>
</dbReference>
<evidence type="ECO:0000256" key="1">
    <source>
        <dbReference type="SAM" id="Phobius"/>
    </source>
</evidence>
<keyword evidence="1" id="KW-0472">Membrane</keyword>
<sequence length="87" mass="9509">MDTEAVGFHATEINYSKRGLGLAGVGLGLPTWAWFFGGGWFFGGWACRHGLGLAGVGLVLRWLGLPAWAWFFGGWACRSRVDFLCIE</sequence>
<dbReference type="AlphaFoldDB" id="A0A2N9FEY7"/>
<proteinExistence type="predicted"/>
<keyword evidence="1" id="KW-1133">Transmembrane helix</keyword>
<reference evidence="2" key="1">
    <citation type="submission" date="2018-02" db="EMBL/GenBank/DDBJ databases">
        <authorList>
            <person name="Cohen D.B."/>
            <person name="Kent A.D."/>
        </authorList>
    </citation>
    <scope>NUCLEOTIDE SEQUENCE</scope>
</reference>
<gene>
    <name evidence="2" type="ORF">FSB_LOCUS17299</name>
</gene>
<name>A0A2N9FEY7_FAGSY</name>
<feature type="transmembrane region" description="Helical" evidence="1">
    <location>
        <begin position="50"/>
        <end position="71"/>
    </location>
</feature>
<feature type="transmembrane region" description="Helical" evidence="1">
    <location>
        <begin position="20"/>
        <end position="43"/>
    </location>
</feature>
<organism evidence="2">
    <name type="scientific">Fagus sylvatica</name>
    <name type="common">Beechnut</name>
    <dbReference type="NCBI Taxonomy" id="28930"/>
    <lineage>
        <taxon>Eukaryota</taxon>
        <taxon>Viridiplantae</taxon>
        <taxon>Streptophyta</taxon>
        <taxon>Embryophyta</taxon>
        <taxon>Tracheophyta</taxon>
        <taxon>Spermatophyta</taxon>
        <taxon>Magnoliopsida</taxon>
        <taxon>eudicotyledons</taxon>
        <taxon>Gunneridae</taxon>
        <taxon>Pentapetalae</taxon>
        <taxon>rosids</taxon>
        <taxon>fabids</taxon>
        <taxon>Fagales</taxon>
        <taxon>Fagaceae</taxon>
        <taxon>Fagus</taxon>
    </lineage>
</organism>
<accession>A0A2N9FEY7</accession>
<keyword evidence="1" id="KW-0812">Transmembrane</keyword>
<evidence type="ECO:0000313" key="2">
    <source>
        <dbReference type="EMBL" id="SPC89417.1"/>
    </source>
</evidence>
<protein>
    <submittedName>
        <fullName evidence="2">Uncharacterized protein</fullName>
    </submittedName>
</protein>